<comment type="similarity">
    <text evidence="2">Belongs to the NPC2 family.</text>
</comment>
<evidence type="ECO:0000256" key="2">
    <source>
        <dbReference type="ARBA" id="ARBA00006370"/>
    </source>
</evidence>
<dbReference type="AlphaFoldDB" id="A0A814Z133"/>
<dbReference type="EMBL" id="CAJNOI010000310">
    <property type="protein sequence ID" value="CAF1237543.1"/>
    <property type="molecule type" value="Genomic_DNA"/>
</dbReference>
<reference evidence="8" key="1">
    <citation type="submission" date="2021-02" db="EMBL/GenBank/DDBJ databases">
        <authorList>
            <person name="Nowell W R."/>
        </authorList>
    </citation>
    <scope>NUCLEOTIDE SEQUENCE</scope>
</reference>
<feature type="chain" id="PRO_5035685882" description="MD-2-related lipid-recognition domain-containing protein" evidence="6">
    <location>
        <begin position="20"/>
        <end position="149"/>
    </location>
</feature>
<keyword evidence="10" id="KW-1185">Reference proteome</keyword>
<dbReference type="SUPFAM" id="SSF81296">
    <property type="entry name" value="E set domains"/>
    <property type="match status" value="1"/>
</dbReference>
<dbReference type="Pfam" id="PF02221">
    <property type="entry name" value="E1_DerP2_DerF2"/>
    <property type="match status" value="1"/>
</dbReference>
<accession>A0A814Z133</accession>
<dbReference type="InterPro" id="IPR033916">
    <property type="entry name" value="ML_Npc2-like"/>
</dbReference>
<evidence type="ECO:0000256" key="4">
    <source>
        <dbReference type="ARBA" id="ARBA00022729"/>
    </source>
</evidence>
<dbReference type="EMBL" id="CAJNOM010000624">
    <property type="protein sequence ID" value="CAF1525620.1"/>
    <property type="molecule type" value="Genomic_DNA"/>
</dbReference>
<dbReference type="FunFam" id="2.60.40.770:FF:000001">
    <property type="entry name" value="NPC intracellular cholesterol transporter 2"/>
    <property type="match status" value="1"/>
</dbReference>
<dbReference type="Proteomes" id="UP000663877">
    <property type="component" value="Unassembled WGS sequence"/>
</dbReference>
<evidence type="ECO:0000256" key="1">
    <source>
        <dbReference type="ARBA" id="ARBA00004613"/>
    </source>
</evidence>
<proteinExistence type="inferred from homology"/>
<evidence type="ECO:0000313" key="11">
    <source>
        <dbReference type="Proteomes" id="UP000663877"/>
    </source>
</evidence>
<evidence type="ECO:0000256" key="5">
    <source>
        <dbReference type="ARBA" id="ARBA00023157"/>
    </source>
</evidence>
<comment type="caution">
    <text evidence="8">The sequence shown here is derived from an EMBL/GenBank/DDBJ whole genome shotgun (WGS) entry which is preliminary data.</text>
</comment>
<dbReference type="PANTHER" id="PTHR11306:SF68">
    <property type="entry name" value="NPC INTRACELLULAR CHOLESTEROL TRANSPORTER 2"/>
    <property type="match status" value="1"/>
</dbReference>
<dbReference type="Gene3D" id="2.60.40.770">
    <property type="match status" value="1"/>
</dbReference>
<evidence type="ECO:0000313" key="10">
    <source>
        <dbReference type="Proteomes" id="UP000663832"/>
    </source>
</evidence>
<keyword evidence="3" id="KW-0964">Secreted</keyword>
<evidence type="ECO:0000256" key="6">
    <source>
        <dbReference type="SAM" id="SignalP"/>
    </source>
</evidence>
<gene>
    <name evidence="8" type="ORF">BJG266_LOCUS28867</name>
    <name evidence="9" type="ORF">QVE165_LOCUS45109</name>
</gene>
<dbReference type="CDD" id="cd00916">
    <property type="entry name" value="Npc2_like"/>
    <property type="match status" value="1"/>
</dbReference>
<protein>
    <recommendedName>
        <fullName evidence="7">MD-2-related lipid-recognition domain-containing protein</fullName>
    </recommendedName>
</protein>
<evidence type="ECO:0000256" key="3">
    <source>
        <dbReference type="ARBA" id="ARBA00022525"/>
    </source>
</evidence>
<feature type="signal peptide" evidence="6">
    <location>
        <begin position="1"/>
        <end position="19"/>
    </location>
</feature>
<dbReference type="PANTHER" id="PTHR11306">
    <property type="entry name" value="NIEMANN PICK TYPE C2 PROTEIN NPC2-RELATED"/>
    <property type="match status" value="1"/>
</dbReference>
<evidence type="ECO:0000313" key="9">
    <source>
        <dbReference type="EMBL" id="CAF1525620.1"/>
    </source>
</evidence>
<comment type="subcellular location">
    <subcellularLocation>
        <location evidence="1">Secreted</location>
    </subcellularLocation>
</comment>
<organism evidence="8 11">
    <name type="scientific">Adineta steineri</name>
    <dbReference type="NCBI Taxonomy" id="433720"/>
    <lineage>
        <taxon>Eukaryota</taxon>
        <taxon>Metazoa</taxon>
        <taxon>Spiralia</taxon>
        <taxon>Gnathifera</taxon>
        <taxon>Rotifera</taxon>
        <taxon>Eurotatoria</taxon>
        <taxon>Bdelloidea</taxon>
        <taxon>Adinetida</taxon>
        <taxon>Adinetidae</taxon>
        <taxon>Adineta</taxon>
    </lineage>
</organism>
<dbReference type="InterPro" id="IPR014756">
    <property type="entry name" value="Ig_E-set"/>
</dbReference>
<evidence type="ECO:0000313" key="8">
    <source>
        <dbReference type="EMBL" id="CAF1237543.1"/>
    </source>
</evidence>
<name>A0A814Z133_9BILA</name>
<feature type="domain" description="MD-2-related lipid-recognition" evidence="7">
    <location>
        <begin position="23"/>
        <end position="145"/>
    </location>
</feature>
<dbReference type="GO" id="GO:0032934">
    <property type="term" value="F:sterol binding"/>
    <property type="evidence" value="ECO:0007669"/>
    <property type="project" value="InterPro"/>
</dbReference>
<dbReference type="InterPro" id="IPR039670">
    <property type="entry name" value="NPC2-like"/>
</dbReference>
<dbReference type="GO" id="GO:0005576">
    <property type="term" value="C:extracellular region"/>
    <property type="evidence" value="ECO:0007669"/>
    <property type="project" value="UniProtKB-SubCell"/>
</dbReference>
<dbReference type="InterPro" id="IPR003172">
    <property type="entry name" value="ML_dom"/>
</dbReference>
<keyword evidence="4 6" id="KW-0732">Signal</keyword>
<dbReference type="Proteomes" id="UP000663832">
    <property type="component" value="Unassembled WGS sequence"/>
</dbReference>
<dbReference type="SMART" id="SM00737">
    <property type="entry name" value="ML"/>
    <property type="match status" value="1"/>
</dbReference>
<evidence type="ECO:0000259" key="7">
    <source>
        <dbReference type="SMART" id="SM00737"/>
    </source>
</evidence>
<dbReference type="OrthoDB" id="4937502at2759"/>
<keyword evidence="5" id="KW-1015">Disulfide bond</keyword>
<sequence length="149" mass="15587">MFLLVILGLLCCSSNLVWSATPFKDCGSPSGTIQAFEVTDCTTVPCKFIKGHTYSMNLTVQAKAPSATATVALHGIIGGIPVPFPIGEPNACKLGAKCPIASGDANVVSFSLPVLSSYPAISLYVKIELVADDQKNDYACLQFPATITS</sequence>
<dbReference type="GO" id="GO:0032367">
    <property type="term" value="P:intracellular cholesterol transport"/>
    <property type="evidence" value="ECO:0007669"/>
    <property type="project" value="InterPro"/>
</dbReference>